<evidence type="ECO:0000313" key="1">
    <source>
        <dbReference type="EMBL" id="AOV58616.1"/>
    </source>
</evidence>
<dbReference type="Proteomes" id="UP000240920">
    <property type="component" value="Segment"/>
</dbReference>
<evidence type="ECO:0000313" key="2">
    <source>
        <dbReference type="Proteomes" id="UP000240920"/>
    </source>
</evidence>
<name>A0A1D8KIY6_9CAUD</name>
<organism evidence="1 2">
    <name type="scientific">Synechococcus phage S-CAM3</name>
    <dbReference type="NCBI Taxonomy" id="1883366"/>
    <lineage>
        <taxon>Viruses</taxon>
        <taxon>Duplodnaviria</taxon>
        <taxon>Heunggongvirae</taxon>
        <taxon>Uroviricota</taxon>
        <taxon>Caudoviricetes</taxon>
        <taxon>Pantevenvirales</taxon>
        <taxon>Kyanoviridae</taxon>
        <taxon>Charybdisvirus</taxon>
        <taxon>Charybdisvirus scam3</taxon>
    </lineage>
</organism>
<reference evidence="1 2" key="1">
    <citation type="journal article" date="2016" name="Virology">
        <title>The genomic content and context of auxiliary metabolic genes in marine cyanomyoviruses.</title>
        <authorList>
            <person name="Crummett L.T."/>
            <person name="Puxty R.J."/>
            <person name="Weihe C."/>
            <person name="Marston M.F."/>
            <person name="Martiny J.B."/>
        </authorList>
    </citation>
    <scope>NUCLEOTIDE SEQUENCE [LARGE SCALE GENOMIC DNA]</scope>
    <source>
        <strain evidence="1">0808SB25</strain>
    </source>
</reference>
<proteinExistence type="predicted"/>
<gene>
    <name evidence="1" type="ORF">S250808_111</name>
</gene>
<sequence>MSSHPTFGYLAGVIPSTIKRNTKLYTAQPSELAEGTIIVTHKNPYPTKIRIMVVDQTDYNPSTGLPVPQVATKSFCYFNIFVGEGQTFETQTMYVSDSQSILVWSDRPDTNFVFQGSVVTLPETGSGLIASKVVDKENRQEILLNNGADDQKTVTIFACNKGADVARIRMGVATAGRPYPYIEGTEYYDFNIKLSPGQTYVRTNVRVGENKDIIVRSDSSDVNWVALGTSNFEATTQVSLALPGNLSIGGTATFQGESTFSDDITIDSSEVDYNLSVLRGYNVSSDNTWYIDSNNGSVFFGDVNLSGNITSTGGITINDANGSPVFTVDPVTGDVNVGGALSAGTFNYEISIDGDLDLLNNRVINMAEPQAASDAATRRYVDNYAIIYAVALS</sequence>
<accession>A0A1D8KIY6</accession>
<protein>
    <submittedName>
        <fullName evidence="1">Tail fiber-like protein</fullName>
    </submittedName>
</protein>
<dbReference type="EMBL" id="KU686197">
    <property type="protein sequence ID" value="AOV58616.1"/>
    <property type="molecule type" value="Genomic_DNA"/>
</dbReference>